<gene>
    <name evidence="1" type="ORF">BDN71DRAFT_1446292</name>
</gene>
<reference evidence="1" key="1">
    <citation type="submission" date="2020-11" db="EMBL/GenBank/DDBJ databases">
        <authorList>
            <consortium name="DOE Joint Genome Institute"/>
            <person name="Ahrendt S."/>
            <person name="Riley R."/>
            <person name="Andreopoulos W."/>
            <person name="Labutti K."/>
            <person name="Pangilinan J."/>
            <person name="Ruiz-Duenas F.J."/>
            <person name="Barrasa J.M."/>
            <person name="Sanchez-Garcia M."/>
            <person name="Camarero S."/>
            <person name="Miyauchi S."/>
            <person name="Serrano A."/>
            <person name="Linde D."/>
            <person name="Babiker R."/>
            <person name="Drula E."/>
            <person name="Ayuso-Fernandez I."/>
            <person name="Pacheco R."/>
            <person name="Padilla G."/>
            <person name="Ferreira P."/>
            <person name="Barriuso J."/>
            <person name="Kellner H."/>
            <person name="Castanera R."/>
            <person name="Alfaro M."/>
            <person name="Ramirez L."/>
            <person name="Pisabarro A.G."/>
            <person name="Kuo A."/>
            <person name="Tritt A."/>
            <person name="Lipzen A."/>
            <person name="He G."/>
            <person name="Yan M."/>
            <person name="Ng V."/>
            <person name="Cullen D."/>
            <person name="Martin F."/>
            <person name="Rosso M.-N."/>
            <person name="Henrissat B."/>
            <person name="Hibbett D."/>
            <person name="Martinez A.T."/>
            <person name="Grigoriev I.V."/>
        </authorList>
    </citation>
    <scope>NUCLEOTIDE SEQUENCE</scope>
    <source>
        <strain evidence="1">ATCC 90797</strain>
    </source>
</reference>
<dbReference type="AlphaFoldDB" id="A0A9P6DG78"/>
<dbReference type="EMBL" id="MU154553">
    <property type="protein sequence ID" value="KAF9496329.1"/>
    <property type="molecule type" value="Genomic_DNA"/>
</dbReference>
<accession>A0A9P6DG78</accession>
<sequence>MESVRQPGISYLDSGRPSGPFTVLKALAPLRIDAVALGLFSRLNNCNGSVVLVLYRVKESGTVPHFEI</sequence>
<evidence type="ECO:0000313" key="2">
    <source>
        <dbReference type="Proteomes" id="UP000807025"/>
    </source>
</evidence>
<keyword evidence="2" id="KW-1185">Reference proteome</keyword>
<evidence type="ECO:0000313" key="1">
    <source>
        <dbReference type="EMBL" id="KAF9496329.1"/>
    </source>
</evidence>
<protein>
    <submittedName>
        <fullName evidence="1">Uncharacterized protein</fullName>
    </submittedName>
</protein>
<dbReference type="Proteomes" id="UP000807025">
    <property type="component" value="Unassembled WGS sequence"/>
</dbReference>
<name>A0A9P6DG78_PLEER</name>
<organism evidence="1 2">
    <name type="scientific">Pleurotus eryngii</name>
    <name type="common">Boletus of the steppes</name>
    <dbReference type="NCBI Taxonomy" id="5323"/>
    <lineage>
        <taxon>Eukaryota</taxon>
        <taxon>Fungi</taxon>
        <taxon>Dikarya</taxon>
        <taxon>Basidiomycota</taxon>
        <taxon>Agaricomycotina</taxon>
        <taxon>Agaricomycetes</taxon>
        <taxon>Agaricomycetidae</taxon>
        <taxon>Agaricales</taxon>
        <taxon>Pleurotineae</taxon>
        <taxon>Pleurotaceae</taxon>
        <taxon>Pleurotus</taxon>
    </lineage>
</organism>
<proteinExistence type="predicted"/>
<comment type="caution">
    <text evidence="1">The sequence shown here is derived from an EMBL/GenBank/DDBJ whole genome shotgun (WGS) entry which is preliminary data.</text>
</comment>